<dbReference type="InterPro" id="IPR050807">
    <property type="entry name" value="TransReg_Diox_bact_type"/>
</dbReference>
<accession>A0ABV7THQ1</accession>
<dbReference type="SMART" id="SM00530">
    <property type="entry name" value="HTH_XRE"/>
    <property type="match status" value="1"/>
</dbReference>
<feature type="domain" description="HTH cro/C1-type" evidence="2">
    <location>
        <begin position="5"/>
        <end position="59"/>
    </location>
</feature>
<dbReference type="Proteomes" id="UP001595629">
    <property type="component" value="Unassembled WGS sequence"/>
</dbReference>
<dbReference type="Pfam" id="PF01381">
    <property type="entry name" value="HTH_3"/>
    <property type="match status" value="1"/>
</dbReference>
<proteinExistence type="predicted"/>
<evidence type="ECO:0000256" key="1">
    <source>
        <dbReference type="ARBA" id="ARBA00023125"/>
    </source>
</evidence>
<gene>
    <name evidence="3" type="ORF">ACFORG_15360</name>
</gene>
<reference evidence="4" key="1">
    <citation type="journal article" date="2019" name="Int. J. Syst. Evol. Microbiol.">
        <title>The Global Catalogue of Microorganisms (GCM) 10K type strain sequencing project: providing services to taxonomists for standard genome sequencing and annotation.</title>
        <authorList>
            <consortium name="The Broad Institute Genomics Platform"/>
            <consortium name="The Broad Institute Genome Sequencing Center for Infectious Disease"/>
            <person name="Wu L."/>
            <person name="Ma J."/>
        </authorList>
    </citation>
    <scope>NUCLEOTIDE SEQUENCE [LARGE SCALE GENOMIC DNA]</scope>
    <source>
        <strain evidence="4">KCTC 42911</strain>
    </source>
</reference>
<dbReference type="CDD" id="cd00093">
    <property type="entry name" value="HTH_XRE"/>
    <property type="match status" value="1"/>
</dbReference>
<dbReference type="EMBL" id="JBHRXI010000016">
    <property type="protein sequence ID" value="MFC3615142.1"/>
    <property type="molecule type" value="Genomic_DNA"/>
</dbReference>
<dbReference type="InterPro" id="IPR001387">
    <property type="entry name" value="Cro/C1-type_HTH"/>
</dbReference>
<dbReference type="PROSITE" id="PS50943">
    <property type="entry name" value="HTH_CROC1"/>
    <property type="match status" value="1"/>
</dbReference>
<organism evidence="3 4">
    <name type="scientific">Lutimaribacter marinistellae</name>
    <dbReference type="NCBI Taxonomy" id="1820329"/>
    <lineage>
        <taxon>Bacteria</taxon>
        <taxon>Pseudomonadati</taxon>
        <taxon>Pseudomonadota</taxon>
        <taxon>Alphaproteobacteria</taxon>
        <taxon>Rhodobacterales</taxon>
        <taxon>Roseobacteraceae</taxon>
        <taxon>Lutimaribacter</taxon>
    </lineage>
</organism>
<dbReference type="Gene3D" id="1.10.260.40">
    <property type="entry name" value="lambda repressor-like DNA-binding domains"/>
    <property type="match status" value="1"/>
</dbReference>
<dbReference type="InterPro" id="IPR010982">
    <property type="entry name" value="Lambda_DNA-bd_dom_sf"/>
</dbReference>
<dbReference type="PANTHER" id="PTHR46797">
    <property type="entry name" value="HTH-TYPE TRANSCRIPTIONAL REGULATOR"/>
    <property type="match status" value="1"/>
</dbReference>
<evidence type="ECO:0000313" key="4">
    <source>
        <dbReference type="Proteomes" id="UP001595629"/>
    </source>
</evidence>
<keyword evidence="4" id="KW-1185">Reference proteome</keyword>
<evidence type="ECO:0000259" key="2">
    <source>
        <dbReference type="PROSITE" id="PS50943"/>
    </source>
</evidence>
<dbReference type="SUPFAM" id="SSF47413">
    <property type="entry name" value="lambda repressor-like DNA-binding domains"/>
    <property type="match status" value="1"/>
</dbReference>
<name>A0ABV7THQ1_9RHOB</name>
<dbReference type="PANTHER" id="PTHR46797:SF1">
    <property type="entry name" value="METHYLPHOSPHONATE SYNTHASE"/>
    <property type="match status" value="1"/>
</dbReference>
<comment type="caution">
    <text evidence="3">The sequence shown here is derived from an EMBL/GenBank/DDBJ whole genome shotgun (WGS) entry which is preliminary data.</text>
</comment>
<sequence length="104" mass="11559">MRVRIAELRKERGMTQDDLAQAIGMSRAFVAHIEIGTRQLSPRKQKTIADALGVDPTELIDFDAPDPADERRLIEAFRAASPDQRRAWLQMADVLSAGADKQDG</sequence>
<protein>
    <submittedName>
        <fullName evidence="3">Helix-turn-helix transcriptional regulator</fullName>
    </submittedName>
</protein>
<keyword evidence="1" id="KW-0238">DNA-binding</keyword>
<evidence type="ECO:0000313" key="3">
    <source>
        <dbReference type="EMBL" id="MFC3615142.1"/>
    </source>
</evidence>
<dbReference type="RefSeq" id="WP_386736406.1">
    <property type="nucleotide sequence ID" value="NZ_JBHRXI010000016.1"/>
</dbReference>